<dbReference type="GO" id="GO:0008270">
    <property type="term" value="F:zinc ion binding"/>
    <property type="evidence" value="ECO:0007669"/>
    <property type="project" value="UniProtKB-KW"/>
</dbReference>
<evidence type="ECO:0000256" key="7">
    <source>
        <dbReference type="ARBA" id="ARBA00023136"/>
    </source>
</evidence>
<dbReference type="Pfam" id="PF02225">
    <property type="entry name" value="PA"/>
    <property type="match status" value="1"/>
</dbReference>
<protein>
    <submittedName>
        <fullName evidence="13">Protein goliath,E3 ubiquitin-protein ligase RNF130,RING finger protein 150</fullName>
    </submittedName>
</protein>
<feature type="signal peptide" evidence="11">
    <location>
        <begin position="1"/>
        <end position="43"/>
    </location>
</feature>
<evidence type="ECO:0000256" key="2">
    <source>
        <dbReference type="ARBA" id="ARBA00022692"/>
    </source>
</evidence>
<dbReference type="GO" id="GO:0016020">
    <property type="term" value="C:membrane"/>
    <property type="evidence" value="ECO:0007669"/>
    <property type="project" value="UniProtKB-SubCell"/>
</dbReference>
<sequence length="459" mass="51511">MSSTWINSRQIYSYHFIAKPKWRPCCLCIVTVLFSLAFSQASATSSSDSTVNEYFTAKVNMTYFNPKEGKLVSESKQMGHYVKYGKLGPETAEVVHVQTKKNKSDGCTDLVNAPVNKKWIALIERGDCKFSEKLKIAQKFNACAVVFYNNETTKNTKTLYPNIQKSIENNNIVTIFISQNDGKNIVSKIEGELEHPVTLAITVGPRTHDSGNKHQIESTNNISRTSVLFVSISFIVLMIISLAWLVFYYIQRFRYAHAKERLTRRLASAAKKAIAKIPQRTVKIGDKELESEFDQCAVCIEGYKASDVIRILPCKHIFHKSCVDPWLLDQRSCPMCKLDILREYGMQVHLNSSQETVHAEAESGATASAIGDDTEHLSSPEEHSRAEAIVLIRHQPSFQYHGSDTFCAETSPHTTNIMAHIELEDEDNNLSDNDCNELHSLMTGLPRKDSGASTDKGDV</sequence>
<dbReference type="SUPFAM" id="SSF57850">
    <property type="entry name" value="RING/U-box"/>
    <property type="match status" value="1"/>
</dbReference>
<dbReference type="InterPro" id="IPR046450">
    <property type="entry name" value="PA_dom_sf"/>
</dbReference>
<dbReference type="SUPFAM" id="SSF52025">
    <property type="entry name" value="PA domain"/>
    <property type="match status" value="1"/>
</dbReference>
<evidence type="ECO:0000256" key="6">
    <source>
        <dbReference type="ARBA" id="ARBA00022989"/>
    </source>
</evidence>
<evidence type="ECO:0000259" key="12">
    <source>
        <dbReference type="PROSITE" id="PS50089"/>
    </source>
</evidence>
<dbReference type="EMBL" id="CACVKT020000841">
    <property type="protein sequence ID" value="CAC5363330.1"/>
    <property type="molecule type" value="Genomic_DNA"/>
</dbReference>
<organism evidence="13 14">
    <name type="scientific">Mytilus coruscus</name>
    <name type="common">Sea mussel</name>
    <dbReference type="NCBI Taxonomy" id="42192"/>
    <lineage>
        <taxon>Eukaryota</taxon>
        <taxon>Metazoa</taxon>
        <taxon>Spiralia</taxon>
        <taxon>Lophotrochozoa</taxon>
        <taxon>Mollusca</taxon>
        <taxon>Bivalvia</taxon>
        <taxon>Autobranchia</taxon>
        <taxon>Pteriomorphia</taxon>
        <taxon>Mytilida</taxon>
        <taxon>Mytiloidea</taxon>
        <taxon>Mytilidae</taxon>
        <taxon>Mytilinae</taxon>
        <taxon>Mytilus</taxon>
    </lineage>
</organism>
<keyword evidence="7 10" id="KW-0472">Membrane</keyword>
<dbReference type="Gene3D" id="3.50.30.30">
    <property type="match status" value="1"/>
</dbReference>
<evidence type="ECO:0000256" key="4">
    <source>
        <dbReference type="ARBA" id="ARBA00022771"/>
    </source>
</evidence>
<dbReference type="SMART" id="SM00184">
    <property type="entry name" value="RING"/>
    <property type="match status" value="1"/>
</dbReference>
<dbReference type="Pfam" id="PF13639">
    <property type="entry name" value="zf-RING_2"/>
    <property type="match status" value="1"/>
</dbReference>
<proteinExistence type="predicted"/>
<feature type="compositionally biased region" description="Basic and acidic residues" evidence="9">
    <location>
        <begin position="373"/>
        <end position="382"/>
    </location>
</feature>
<dbReference type="InterPro" id="IPR001841">
    <property type="entry name" value="Znf_RING"/>
</dbReference>
<gene>
    <name evidence="13" type="ORF">MCOR_4790</name>
</gene>
<keyword evidence="11" id="KW-0732">Signal</keyword>
<keyword evidence="5" id="KW-0862">Zinc</keyword>
<dbReference type="AlphaFoldDB" id="A0A6J8AA42"/>
<dbReference type="OrthoDB" id="9984778at2759"/>
<name>A0A6J8AA42_MYTCO</name>
<evidence type="ECO:0000256" key="9">
    <source>
        <dbReference type="SAM" id="MobiDB-lite"/>
    </source>
</evidence>
<dbReference type="PROSITE" id="PS50089">
    <property type="entry name" value="ZF_RING_2"/>
    <property type="match status" value="1"/>
</dbReference>
<keyword evidence="14" id="KW-1185">Reference proteome</keyword>
<dbReference type="PANTHER" id="PTHR46539:SF23">
    <property type="entry name" value="RING-TYPE DOMAIN-CONTAINING PROTEIN"/>
    <property type="match status" value="1"/>
</dbReference>
<feature type="region of interest" description="Disordered" evidence="9">
    <location>
        <begin position="358"/>
        <end position="382"/>
    </location>
</feature>
<dbReference type="CDD" id="cd16668">
    <property type="entry name" value="RING-H2_RNF130-like"/>
    <property type="match status" value="1"/>
</dbReference>
<evidence type="ECO:0000256" key="11">
    <source>
        <dbReference type="SAM" id="SignalP"/>
    </source>
</evidence>
<dbReference type="InterPro" id="IPR003137">
    <property type="entry name" value="PA_domain"/>
</dbReference>
<feature type="chain" id="PRO_5027033130" evidence="11">
    <location>
        <begin position="44"/>
        <end position="459"/>
    </location>
</feature>
<accession>A0A6J8AA42</accession>
<evidence type="ECO:0000256" key="8">
    <source>
        <dbReference type="PROSITE-ProRule" id="PRU00175"/>
    </source>
</evidence>
<evidence type="ECO:0000256" key="5">
    <source>
        <dbReference type="ARBA" id="ARBA00022833"/>
    </source>
</evidence>
<dbReference type="Gene3D" id="3.30.40.10">
    <property type="entry name" value="Zinc/RING finger domain, C3HC4 (zinc finger)"/>
    <property type="match status" value="1"/>
</dbReference>
<evidence type="ECO:0000313" key="13">
    <source>
        <dbReference type="EMBL" id="CAC5363330.1"/>
    </source>
</evidence>
<comment type="subcellular location">
    <subcellularLocation>
        <location evidence="1">Membrane</location>
        <topology evidence="1">Single-pass membrane protein</topology>
    </subcellularLocation>
</comment>
<keyword evidence="6 10" id="KW-1133">Transmembrane helix</keyword>
<feature type="transmembrane region" description="Helical" evidence="10">
    <location>
        <begin position="227"/>
        <end position="250"/>
    </location>
</feature>
<evidence type="ECO:0000313" key="14">
    <source>
        <dbReference type="Proteomes" id="UP000507470"/>
    </source>
</evidence>
<dbReference type="FunFam" id="3.30.40.10:FF:000009">
    <property type="entry name" value="E3 ubiquitin-protein ligase RNF130"/>
    <property type="match status" value="1"/>
</dbReference>
<evidence type="ECO:0000256" key="1">
    <source>
        <dbReference type="ARBA" id="ARBA00004167"/>
    </source>
</evidence>
<evidence type="ECO:0000256" key="3">
    <source>
        <dbReference type="ARBA" id="ARBA00022723"/>
    </source>
</evidence>
<dbReference type="PANTHER" id="PTHR46539">
    <property type="entry name" value="E3 UBIQUITIN-PROTEIN LIGASE ATL42"/>
    <property type="match status" value="1"/>
</dbReference>
<keyword evidence="2 10" id="KW-0812">Transmembrane</keyword>
<keyword evidence="3" id="KW-0479">Metal-binding</keyword>
<reference evidence="13 14" key="1">
    <citation type="submission" date="2020-06" db="EMBL/GenBank/DDBJ databases">
        <authorList>
            <person name="Li R."/>
            <person name="Bekaert M."/>
        </authorList>
    </citation>
    <scope>NUCLEOTIDE SEQUENCE [LARGE SCALE GENOMIC DNA]</scope>
    <source>
        <strain evidence="14">wild</strain>
    </source>
</reference>
<keyword evidence="4 8" id="KW-0863">Zinc-finger</keyword>
<dbReference type="Proteomes" id="UP000507470">
    <property type="component" value="Unassembled WGS sequence"/>
</dbReference>
<feature type="domain" description="RING-type" evidence="12">
    <location>
        <begin position="296"/>
        <end position="337"/>
    </location>
</feature>
<evidence type="ECO:0000256" key="10">
    <source>
        <dbReference type="SAM" id="Phobius"/>
    </source>
</evidence>
<dbReference type="InterPro" id="IPR013083">
    <property type="entry name" value="Znf_RING/FYVE/PHD"/>
</dbReference>